<accession>A0ABS7D974</accession>
<evidence type="ECO:0000259" key="4">
    <source>
        <dbReference type="PROSITE" id="PS01124"/>
    </source>
</evidence>
<proteinExistence type="predicted"/>
<gene>
    <name evidence="5" type="ORF">K0T92_16495</name>
</gene>
<sequence>MSKLFEPVNLEPNSVLWDYRIHIEDYFKGYYHWHQCWEFLLVHEGTGTIVVNQQTFEIRRGMFFCFQPYQLHQVYADVAPARPYIRSIFYADPRLIDKQLQPFPYRQLRYHTLCNRSDIANVFDLESGAEGMEYIFDQYERAVQQGKGGDDEELAVLFLQMINYLPDNGSLRPDGDKRAKENRPSRYADKVMSWVENHYHEKFDLDSLANELHLSRNYISRLFREETGTSITEYLTARRVKQACRLLEQTDLSVEYIGNQVGFDNVSYFINLFKKVLGTTPLRYRKGAANPSKITIDNIF</sequence>
<dbReference type="InterPro" id="IPR003313">
    <property type="entry name" value="AraC-bd"/>
</dbReference>
<evidence type="ECO:0000256" key="3">
    <source>
        <dbReference type="ARBA" id="ARBA00023163"/>
    </source>
</evidence>
<dbReference type="Gene3D" id="1.10.10.60">
    <property type="entry name" value="Homeodomain-like"/>
    <property type="match status" value="2"/>
</dbReference>
<keyword evidence="6" id="KW-1185">Reference proteome</keyword>
<dbReference type="EMBL" id="JAHZIJ010000012">
    <property type="protein sequence ID" value="MBW7476334.1"/>
    <property type="molecule type" value="Genomic_DNA"/>
</dbReference>
<evidence type="ECO:0000256" key="1">
    <source>
        <dbReference type="ARBA" id="ARBA00023015"/>
    </source>
</evidence>
<evidence type="ECO:0000313" key="6">
    <source>
        <dbReference type="Proteomes" id="UP000812277"/>
    </source>
</evidence>
<dbReference type="PANTHER" id="PTHR43280">
    <property type="entry name" value="ARAC-FAMILY TRANSCRIPTIONAL REGULATOR"/>
    <property type="match status" value="1"/>
</dbReference>
<dbReference type="Pfam" id="PF02311">
    <property type="entry name" value="AraC_binding"/>
    <property type="match status" value="1"/>
</dbReference>
<dbReference type="InterPro" id="IPR009057">
    <property type="entry name" value="Homeodomain-like_sf"/>
</dbReference>
<dbReference type="PANTHER" id="PTHR43280:SF2">
    <property type="entry name" value="HTH-TYPE TRANSCRIPTIONAL REGULATOR EXSA"/>
    <property type="match status" value="1"/>
</dbReference>
<dbReference type="SUPFAM" id="SSF46689">
    <property type="entry name" value="Homeodomain-like"/>
    <property type="match status" value="2"/>
</dbReference>
<evidence type="ECO:0000313" key="5">
    <source>
        <dbReference type="EMBL" id="MBW7476334.1"/>
    </source>
</evidence>
<dbReference type="RefSeq" id="WP_219873575.1">
    <property type="nucleotide sequence ID" value="NZ_JAHZIJ010000012.1"/>
</dbReference>
<evidence type="ECO:0000256" key="2">
    <source>
        <dbReference type="ARBA" id="ARBA00023125"/>
    </source>
</evidence>
<dbReference type="InterPro" id="IPR037923">
    <property type="entry name" value="HTH-like"/>
</dbReference>
<comment type="caution">
    <text evidence="5">The sequence shown here is derived from an EMBL/GenBank/DDBJ whole genome shotgun (WGS) entry which is preliminary data.</text>
</comment>
<dbReference type="PROSITE" id="PS00041">
    <property type="entry name" value="HTH_ARAC_FAMILY_1"/>
    <property type="match status" value="1"/>
</dbReference>
<keyword evidence="1" id="KW-0805">Transcription regulation</keyword>
<dbReference type="Proteomes" id="UP000812277">
    <property type="component" value="Unassembled WGS sequence"/>
</dbReference>
<organism evidence="5 6">
    <name type="scientific">Paenibacillus oenotherae</name>
    <dbReference type="NCBI Taxonomy" id="1435645"/>
    <lineage>
        <taxon>Bacteria</taxon>
        <taxon>Bacillati</taxon>
        <taxon>Bacillota</taxon>
        <taxon>Bacilli</taxon>
        <taxon>Bacillales</taxon>
        <taxon>Paenibacillaceae</taxon>
        <taxon>Paenibacillus</taxon>
    </lineage>
</organism>
<dbReference type="InterPro" id="IPR018062">
    <property type="entry name" value="HTH_AraC-typ_CS"/>
</dbReference>
<reference evidence="5 6" key="1">
    <citation type="submission" date="2021-07" db="EMBL/GenBank/DDBJ databases">
        <title>Paenibacillus radiodurans sp. nov., isolated from the southeastern edge of Tengger Desert.</title>
        <authorList>
            <person name="Zhang G."/>
        </authorList>
    </citation>
    <scope>NUCLEOTIDE SEQUENCE [LARGE SCALE GENOMIC DNA]</scope>
    <source>
        <strain evidence="5 6">DT7-4</strain>
    </source>
</reference>
<dbReference type="PRINTS" id="PR00032">
    <property type="entry name" value="HTHARAC"/>
</dbReference>
<dbReference type="SUPFAM" id="SSF51215">
    <property type="entry name" value="Regulatory protein AraC"/>
    <property type="match status" value="1"/>
</dbReference>
<keyword evidence="2" id="KW-0238">DNA-binding</keyword>
<dbReference type="InterPro" id="IPR018060">
    <property type="entry name" value="HTH_AraC"/>
</dbReference>
<dbReference type="InterPro" id="IPR020449">
    <property type="entry name" value="Tscrpt_reg_AraC-type_HTH"/>
</dbReference>
<dbReference type="InterPro" id="IPR014710">
    <property type="entry name" value="RmlC-like_jellyroll"/>
</dbReference>
<protein>
    <submittedName>
        <fullName evidence="5">AraC family transcriptional regulator</fullName>
    </submittedName>
</protein>
<dbReference type="Pfam" id="PF12833">
    <property type="entry name" value="HTH_18"/>
    <property type="match status" value="1"/>
</dbReference>
<dbReference type="PROSITE" id="PS01124">
    <property type="entry name" value="HTH_ARAC_FAMILY_2"/>
    <property type="match status" value="1"/>
</dbReference>
<name>A0ABS7D974_9BACL</name>
<keyword evidence="3" id="KW-0804">Transcription</keyword>
<feature type="domain" description="HTH araC/xylS-type" evidence="4">
    <location>
        <begin position="189"/>
        <end position="287"/>
    </location>
</feature>
<dbReference type="Gene3D" id="2.60.120.10">
    <property type="entry name" value="Jelly Rolls"/>
    <property type="match status" value="1"/>
</dbReference>
<dbReference type="SMART" id="SM00342">
    <property type="entry name" value="HTH_ARAC"/>
    <property type="match status" value="1"/>
</dbReference>